<proteinExistence type="predicted"/>
<evidence type="ECO:0000313" key="2">
    <source>
        <dbReference type="EMBL" id="KAK7087094.1"/>
    </source>
</evidence>
<dbReference type="EMBL" id="JAXCGZ010000004">
    <property type="protein sequence ID" value="KAK7087094.1"/>
    <property type="molecule type" value="Genomic_DNA"/>
</dbReference>
<dbReference type="Pfam" id="PF03137">
    <property type="entry name" value="OATP"/>
    <property type="match status" value="1"/>
</dbReference>
<dbReference type="InterPro" id="IPR004156">
    <property type="entry name" value="OATP"/>
</dbReference>
<keyword evidence="3" id="KW-1185">Reference proteome</keyword>
<dbReference type="Proteomes" id="UP001381693">
    <property type="component" value="Unassembled WGS sequence"/>
</dbReference>
<comment type="caution">
    <text evidence="2">The sequence shown here is derived from an EMBL/GenBank/DDBJ whole genome shotgun (WGS) entry which is preliminary data.</text>
</comment>
<gene>
    <name evidence="2" type="primary">SLCO4A1</name>
    <name evidence="2" type="ORF">SK128_003483</name>
</gene>
<accession>A0AAN9FV36</accession>
<protein>
    <submittedName>
        <fullName evidence="2">Solute carrier organic anion transporter, member</fullName>
    </submittedName>
</protein>
<reference evidence="2 3" key="1">
    <citation type="submission" date="2023-11" db="EMBL/GenBank/DDBJ databases">
        <title>Halocaridina rubra genome assembly.</title>
        <authorList>
            <person name="Smith C."/>
        </authorList>
    </citation>
    <scope>NUCLEOTIDE SEQUENCE [LARGE SCALE GENOMIC DNA]</scope>
    <source>
        <strain evidence="2">EP-1</strain>
        <tissue evidence="2">Whole</tissue>
    </source>
</reference>
<dbReference type="PANTHER" id="PTHR11388">
    <property type="entry name" value="ORGANIC ANION TRANSPORTER"/>
    <property type="match status" value="1"/>
</dbReference>
<organism evidence="2 3">
    <name type="scientific">Halocaridina rubra</name>
    <name type="common">Hawaiian red shrimp</name>
    <dbReference type="NCBI Taxonomy" id="373956"/>
    <lineage>
        <taxon>Eukaryota</taxon>
        <taxon>Metazoa</taxon>
        <taxon>Ecdysozoa</taxon>
        <taxon>Arthropoda</taxon>
        <taxon>Crustacea</taxon>
        <taxon>Multicrustacea</taxon>
        <taxon>Malacostraca</taxon>
        <taxon>Eumalacostraca</taxon>
        <taxon>Eucarida</taxon>
        <taxon>Decapoda</taxon>
        <taxon>Pleocyemata</taxon>
        <taxon>Caridea</taxon>
        <taxon>Atyoidea</taxon>
        <taxon>Atyidae</taxon>
        <taxon>Halocaridina</taxon>
    </lineage>
</organism>
<keyword evidence="1" id="KW-0472">Membrane</keyword>
<dbReference type="GO" id="GO:0015347">
    <property type="term" value="F:sodium-independent organic anion transmembrane transporter activity"/>
    <property type="evidence" value="ECO:0007669"/>
    <property type="project" value="TreeGrafter"/>
</dbReference>
<dbReference type="AlphaFoldDB" id="A0AAN9FV36"/>
<evidence type="ECO:0000313" key="3">
    <source>
        <dbReference type="Proteomes" id="UP001381693"/>
    </source>
</evidence>
<dbReference type="GO" id="GO:0043252">
    <property type="term" value="P:sodium-independent organic anion transport"/>
    <property type="evidence" value="ECO:0007669"/>
    <property type="project" value="TreeGrafter"/>
</dbReference>
<keyword evidence="1" id="KW-0812">Transmembrane</keyword>
<sequence>MPTSTPNILDIRLIAGAYDIASVLCSIPVSYLGSRPGSSKPRWLGWGAFIMGMGSFLFTLPHFASPFYDPSGSDSNMSLRYCLKTSPNGYPSYRPMDGRGCDVFSAVNTD</sequence>
<dbReference type="GO" id="GO:0016323">
    <property type="term" value="C:basolateral plasma membrane"/>
    <property type="evidence" value="ECO:0007669"/>
    <property type="project" value="TreeGrafter"/>
</dbReference>
<dbReference type="PANTHER" id="PTHR11388:SF100">
    <property type="entry name" value="SOLUTE CARRIER ORGANIC ANION TRANSPORTER FAMILY MEMBER 4A1"/>
    <property type="match status" value="1"/>
</dbReference>
<evidence type="ECO:0000256" key="1">
    <source>
        <dbReference type="SAM" id="Phobius"/>
    </source>
</evidence>
<keyword evidence="1" id="KW-1133">Transmembrane helix</keyword>
<name>A0AAN9FV36_HALRR</name>
<feature type="transmembrane region" description="Helical" evidence="1">
    <location>
        <begin position="12"/>
        <end position="31"/>
    </location>
</feature>
<feature type="transmembrane region" description="Helical" evidence="1">
    <location>
        <begin position="43"/>
        <end position="64"/>
    </location>
</feature>